<dbReference type="InterPro" id="IPR050706">
    <property type="entry name" value="Cyclic-di-GMP_PDE-like"/>
</dbReference>
<name>A0A4Q2TWE0_9HYPH</name>
<dbReference type="EMBL" id="SDVB01000065">
    <property type="protein sequence ID" value="RYC26341.1"/>
    <property type="molecule type" value="Genomic_DNA"/>
</dbReference>
<dbReference type="CDD" id="cd01949">
    <property type="entry name" value="GGDEF"/>
    <property type="match status" value="1"/>
</dbReference>
<dbReference type="PANTHER" id="PTHR33121:SF70">
    <property type="entry name" value="SIGNALING PROTEIN YKOW"/>
    <property type="match status" value="1"/>
</dbReference>
<dbReference type="Proteomes" id="UP000291088">
    <property type="component" value="Unassembled WGS sequence"/>
</dbReference>
<dbReference type="SUPFAM" id="SSF141868">
    <property type="entry name" value="EAL domain-like"/>
    <property type="match status" value="1"/>
</dbReference>
<dbReference type="InterPro" id="IPR029787">
    <property type="entry name" value="Nucleotide_cyclase"/>
</dbReference>
<dbReference type="PROSITE" id="PS50887">
    <property type="entry name" value="GGDEF"/>
    <property type="match status" value="1"/>
</dbReference>
<dbReference type="SMART" id="SM00052">
    <property type="entry name" value="EAL"/>
    <property type="match status" value="1"/>
</dbReference>
<feature type="transmembrane region" description="Helical" evidence="1">
    <location>
        <begin position="150"/>
        <end position="169"/>
    </location>
</feature>
<dbReference type="InterPro" id="IPR000160">
    <property type="entry name" value="GGDEF_dom"/>
</dbReference>
<dbReference type="NCBIfam" id="TIGR00254">
    <property type="entry name" value="GGDEF"/>
    <property type="match status" value="1"/>
</dbReference>
<dbReference type="CDD" id="cd01948">
    <property type="entry name" value="EAL"/>
    <property type="match status" value="1"/>
</dbReference>
<keyword evidence="1" id="KW-0812">Transmembrane</keyword>
<feature type="transmembrane region" description="Helical" evidence="1">
    <location>
        <begin position="69"/>
        <end position="85"/>
    </location>
</feature>
<dbReference type="Gene3D" id="3.30.70.270">
    <property type="match status" value="1"/>
</dbReference>
<keyword evidence="5" id="KW-1185">Reference proteome</keyword>
<feature type="domain" description="EAL" evidence="2">
    <location>
        <begin position="406"/>
        <end position="655"/>
    </location>
</feature>
<dbReference type="InterPro" id="IPR035919">
    <property type="entry name" value="EAL_sf"/>
</dbReference>
<comment type="caution">
    <text evidence="4">The sequence shown here is derived from an EMBL/GenBank/DDBJ whole genome shotgun (WGS) entry which is preliminary data.</text>
</comment>
<evidence type="ECO:0000256" key="1">
    <source>
        <dbReference type="SAM" id="Phobius"/>
    </source>
</evidence>
<dbReference type="Gene3D" id="3.20.20.450">
    <property type="entry name" value="EAL domain"/>
    <property type="match status" value="1"/>
</dbReference>
<keyword evidence="1" id="KW-0472">Membrane</keyword>
<dbReference type="PANTHER" id="PTHR33121">
    <property type="entry name" value="CYCLIC DI-GMP PHOSPHODIESTERASE PDEF"/>
    <property type="match status" value="1"/>
</dbReference>
<feature type="transmembrane region" description="Helical" evidence="1">
    <location>
        <begin position="97"/>
        <end position="119"/>
    </location>
</feature>
<dbReference type="GO" id="GO:0071111">
    <property type="term" value="F:cyclic-guanylate-specific phosphodiesterase activity"/>
    <property type="evidence" value="ECO:0007669"/>
    <property type="project" value="InterPro"/>
</dbReference>
<evidence type="ECO:0000313" key="5">
    <source>
        <dbReference type="Proteomes" id="UP000291088"/>
    </source>
</evidence>
<dbReference type="InterPro" id="IPR043128">
    <property type="entry name" value="Rev_trsase/Diguanyl_cyclase"/>
</dbReference>
<evidence type="ECO:0000259" key="3">
    <source>
        <dbReference type="PROSITE" id="PS50887"/>
    </source>
</evidence>
<sequence>MRHTWTGGIDEDRHETPSLPPEVELRQLYRRQDEEGRRTAVRQGFWVAVIVYLIFAIPDIILIPDVAEYTIAARIAIGVGALALFEMQRLMNVATEWLDRTCAFAVVLGYIGWMLPALMTSHTEAISYYMIFGAIFMMGENLFFSFRFSLSLAASGAILSAFLASLASFRPEGAYAFAFALFYVSCFVFTSYVNWKLNQERYNVFVNALEARIQHKSAAERGEALLKLSYTDPLTGLDNRRAVDLQLRKHWNMWRVYGDDFAVLLIDVDFFKLYNDRYGHQSGDRSLCLVADALRGLVEPFGGTVGRYGGEEFIAILRTNSIAHVEELSNAICRTVEELAIEHDQRPDGIEVVTASVGATFTGATIATKLEMLVREADRALYGAKAGGRHCAKIFDPNDPLISDESEGISALLNIAIGRNLVSLVYQPIRDSETGELVAAEALMRLNGLNGTPILPSSFIPIAERTGAIHDLGLWAIRTACEEMLAPNKAQLVSVNVSPVQLRAPGFAASVAEILARSGVSGNRLALEITEGLAMELHSYVTASISELRALGVQLWLDDFGTGHAGLSWLRAVDFHTVKIDRSFLHAAETTEGRAMLEDMVTLIRNRGSGILIEGVETEEQGALARDLGIALIQGYHIGRPAPASQFAATDAEKAGQKRRAKRA</sequence>
<dbReference type="InterPro" id="IPR001633">
    <property type="entry name" value="EAL_dom"/>
</dbReference>
<dbReference type="SMART" id="SM00267">
    <property type="entry name" value="GGDEF"/>
    <property type="match status" value="1"/>
</dbReference>
<dbReference type="PROSITE" id="PS50883">
    <property type="entry name" value="EAL"/>
    <property type="match status" value="1"/>
</dbReference>
<organism evidence="4 5">
    <name type="scientific">Ciceribacter ferrooxidans</name>
    <dbReference type="NCBI Taxonomy" id="2509717"/>
    <lineage>
        <taxon>Bacteria</taxon>
        <taxon>Pseudomonadati</taxon>
        <taxon>Pseudomonadota</taxon>
        <taxon>Alphaproteobacteria</taxon>
        <taxon>Hyphomicrobiales</taxon>
        <taxon>Rhizobiaceae</taxon>
        <taxon>Ciceribacter</taxon>
    </lineage>
</organism>
<accession>A0A4Q2TWE0</accession>
<evidence type="ECO:0000259" key="2">
    <source>
        <dbReference type="PROSITE" id="PS50883"/>
    </source>
</evidence>
<feature type="transmembrane region" description="Helical" evidence="1">
    <location>
        <begin position="175"/>
        <end position="195"/>
    </location>
</feature>
<dbReference type="Pfam" id="PF00990">
    <property type="entry name" value="GGDEF"/>
    <property type="match status" value="1"/>
</dbReference>
<dbReference type="Pfam" id="PF00563">
    <property type="entry name" value="EAL"/>
    <property type="match status" value="1"/>
</dbReference>
<gene>
    <name evidence="4" type="ORF">EUU22_01790</name>
</gene>
<protein>
    <submittedName>
        <fullName evidence="4">EAL domain-containing protein</fullName>
    </submittedName>
</protein>
<evidence type="ECO:0000313" key="4">
    <source>
        <dbReference type="EMBL" id="RYC26341.1"/>
    </source>
</evidence>
<proteinExistence type="predicted"/>
<dbReference type="SUPFAM" id="SSF55073">
    <property type="entry name" value="Nucleotide cyclase"/>
    <property type="match status" value="1"/>
</dbReference>
<keyword evidence="1" id="KW-1133">Transmembrane helix</keyword>
<feature type="transmembrane region" description="Helical" evidence="1">
    <location>
        <begin position="45"/>
        <end position="63"/>
    </location>
</feature>
<reference evidence="4 5" key="1">
    <citation type="submission" date="2019-01" db="EMBL/GenBank/DDBJ databases">
        <authorList>
            <person name="Deng T."/>
        </authorList>
    </citation>
    <scope>NUCLEOTIDE SEQUENCE [LARGE SCALE GENOMIC DNA]</scope>
    <source>
        <strain evidence="4 5">F8825</strain>
    </source>
</reference>
<feature type="domain" description="GGDEF" evidence="3">
    <location>
        <begin position="259"/>
        <end position="397"/>
    </location>
</feature>
<dbReference type="OrthoDB" id="9814202at2"/>
<dbReference type="RefSeq" id="WP_129330403.1">
    <property type="nucleotide sequence ID" value="NZ_SDVB01000065.1"/>
</dbReference>
<dbReference type="AlphaFoldDB" id="A0A4Q2TWE0"/>